<dbReference type="OrthoDB" id="9798081at2"/>
<name>U4TUB7_9LACO</name>
<sequence length="186" mass="19841">MDMFDDALPAQWVSGDGQLQFALTVPAEAELFYPQWRDAAVARQLGMAPVQDLTAVRSLIGYYSGMAQTGEAARYTVRLNGTVVGICGYNGIDRDDSRTEIGYEILPAKQGRGLGTAVIAALVAQAWGPLHLNRVSAGVLPDNAPSLAALAANGFLTEGTLRQFTRIGDQAYDLVICSKVHALDAQ</sequence>
<dbReference type="Gene3D" id="3.40.630.30">
    <property type="match status" value="1"/>
</dbReference>
<accession>U4TUB7</accession>
<feature type="domain" description="N-acetyltransferase" evidence="1">
    <location>
        <begin position="34"/>
        <end position="177"/>
    </location>
</feature>
<dbReference type="STRING" id="1231336.L248_2546"/>
<dbReference type="PANTHER" id="PTHR43441:SF11">
    <property type="entry name" value="RIBOSOMAL-PROTEIN-SERINE ACETYLTRANSFERASE"/>
    <property type="match status" value="1"/>
</dbReference>
<proteinExistence type="predicted"/>
<gene>
    <name evidence="2" type="primary">rimJ</name>
    <name evidence="2" type="ORF">L248_2546</name>
</gene>
<dbReference type="Proteomes" id="UP000030647">
    <property type="component" value="Unassembled WGS sequence"/>
</dbReference>
<dbReference type="PROSITE" id="PS51186">
    <property type="entry name" value="GNAT"/>
    <property type="match status" value="1"/>
</dbReference>
<dbReference type="InterPro" id="IPR000182">
    <property type="entry name" value="GNAT_dom"/>
</dbReference>
<keyword evidence="2" id="KW-0808">Transferase</keyword>
<dbReference type="InterPro" id="IPR016181">
    <property type="entry name" value="Acyl_CoA_acyltransferase"/>
</dbReference>
<protein>
    <submittedName>
        <fullName evidence="2">Ribosomal-protein-alanine N-acetyltransferase</fullName>
    </submittedName>
</protein>
<evidence type="ECO:0000313" key="2">
    <source>
        <dbReference type="EMBL" id="ERL65473.1"/>
    </source>
</evidence>
<dbReference type="eggNOG" id="COG1670">
    <property type="taxonomic scope" value="Bacteria"/>
</dbReference>
<evidence type="ECO:0000313" key="3">
    <source>
        <dbReference type="Proteomes" id="UP000030647"/>
    </source>
</evidence>
<reference evidence="3" key="1">
    <citation type="journal article" date="2013" name="Genome Announc.">
        <title>Whole-Genome Sequencing of Lactobacillus shenzhenensis Strain LY-73T.</title>
        <authorList>
            <person name="Lin Z."/>
            <person name="Liu Z."/>
            <person name="Yang R."/>
            <person name="Zou Y."/>
            <person name="Wan D."/>
            <person name="Chen J."/>
            <person name="Guo M."/>
            <person name="Zhao J."/>
            <person name="Fang C."/>
            <person name="Yang R."/>
            <person name="Liu F."/>
        </authorList>
    </citation>
    <scope>NUCLEOTIDE SEQUENCE [LARGE SCALE GENOMIC DNA]</scope>
    <source>
        <strain evidence="3">LY-73</strain>
    </source>
</reference>
<dbReference type="InterPro" id="IPR051908">
    <property type="entry name" value="Ribosomal_N-acetyltransferase"/>
</dbReference>
<dbReference type="GO" id="GO:1990189">
    <property type="term" value="F:protein N-terminal-serine acetyltransferase activity"/>
    <property type="evidence" value="ECO:0007669"/>
    <property type="project" value="TreeGrafter"/>
</dbReference>
<dbReference type="AlphaFoldDB" id="U4TUB7"/>
<keyword evidence="3" id="KW-1185">Reference proteome</keyword>
<dbReference type="Pfam" id="PF13302">
    <property type="entry name" value="Acetyltransf_3"/>
    <property type="match status" value="1"/>
</dbReference>
<dbReference type="PANTHER" id="PTHR43441">
    <property type="entry name" value="RIBOSOMAL-PROTEIN-SERINE ACETYLTRANSFERASE"/>
    <property type="match status" value="1"/>
</dbReference>
<dbReference type="HOGENOM" id="CLU_1452746_0_0_9"/>
<dbReference type="GO" id="GO:0008999">
    <property type="term" value="F:protein-N-terminal-alanine acetyltransferase activity"/>
    <property type="evidence" value="ECO:0007669"/>
    <property type="project" value="TreeGrafter"/>
</dbReference>
<organism evidence="2 3">
    <name type="scientific">Schleiferilactobacillus shenzhenensis LY-73</name>
    <dbReference type="NCBI Taxonomy" id="1231336"/>
    <lineage>
        <taxon>Bacteria</taxon>
        <taxon>Bacillati</taxon>
        <taxon>Bacillota</taxon>
        <taxon>Bacilli</taxon>
        <taxon>Lactobacillales</taxon>
        <taxon>Lactobacillaceae</taxon>
        <taxon>Schleiferilactobacillus</taxon>
    </lineage>
</organism>
<dbReference type="RefSeq" id="WP_022529147.1">
    <property type="nucleotide sequence ID" value="NZ_KI271586.1"/>
</dbReference>
<dbReference type="GO" id="GO:0005737">
    <property type="term" value="C:cytoplasm"/>
    <property type="evidence" value="ECO:0007669"/>
    <property type="project" value="TreeGrafter"/>
</dbReference>
<dbReference type="SUPFAM" id="SSF55729">
    <property type="entry name" value="Acyl-CoA N-acyltransferases (Nat)"/>
    <property type="match status" value="1"/>
</dbReference>
<dbReference type="CDD" id="cd04301">
    <property type="entry name" value="NAT_SF"/>
    <property type="match status" value="1"/>
</dbReference>
<evidence type="ECO:0000259" key="1">
    <source>
        <dbReference type="PROSITE" id="PS51186"/>
    </source>
</evidence>
<dbReference type="EMBL" id="KI271586">
    <property type="protein sequence ID" value="ERL65473.1"/>
    <property type="molecule type" value="Genomic_DNA"/>
</dbReference>